<evidence type="ECO:0000256" key="7">
    <source>
        <dbReference type="ARBA" id="ARBA00023137"/>
    </source>
</evidence>
<reference evidence="12" key="1">
    <citation type="submission" date="2014-09" db="EMBL/GenBank/DDBJ databases">
        <authorList>
            <person name="Magalhaes I.L.F."/>
            <person name="Oliveira U."/>
            <person name="Santos F.R."/>
            <person name="Vidigal T.H.D.A."/>
            <person name="Brescovit A.D."/>
            <person name="Santos A.J."/>
        </authorList>
    </citation>
    <scope>NUCLEOTIDE SEQUENCE</scope>
    <source>
        <tissue evidence="12">Shoot tissue taken approximately 20 cm above the soil surface</tissue>
    </source>
</reference>
<dbReference type="GO" id="GO:0004708">
    <property type="term" value="F:MAP kinase kinase activity"/>
    <property type="evidence" value="ECO:0007669"/>
    <property type="project" value="UniProtKB-EC"/>
</dbReference>
<accession>A0A0A9HHM7</accession>
<dbReference type="PROSITE" id="PS50011">
    <property type="entry name" value="PROTEIN_KINASE_DOM"/>
    <property type="match status" value="1"/>
</dbReference>
<name>A0A0A9HHM7_ARUDO</name>
<dbReference type="InterPro" id="IPR052468">
    <property type="entry name" value="Dual_spec_MAPK_kinase"/>
</dbReference>
<comment type="catalytic activity">
    <reaction evidence="10">
        <text>L-tyrosyl-[protein] + ATP = O-phospho-L-tyrosyl-[protein] + ADP + H(+)</text>
        <dbReference type="Rhea" id="RHEA:10596"/>
        <dbReference type="Rhea" id="RHEA-COMP:10136"/>
        <dbReference type="Rhea" id="RHEA-COMP:20101"/>
        <dbReference type="ChEBI" id="CHEBI:15378"/>
        <dbReference type="ChEBI" id="CHEBI:30616"/>
        <dbReference type="ChEBI" id="CHEBI:46858"/>
        <dbReference type="ChEBI" id="CHEBI:61978"/>
        <dbReference type="ChEBI" id="CHEBI:456216"/>
        <dbReference type="EC" id="2.7.12.2"/>
    </reaction>
</comment>
<reference evidence="12" key="2">
    <citation type="journal article" date="2015" name="Data Brief">
        <title>Shoot transcriptome of the giant reed, Arundo donax.</title>
        <authorList>
            <person name="Barrero R.A."/>
            <person name="Guerrero F.D."/>
            <person name="Moolhuijzen P."/>
            <person name="Goolsby J.A."/>
            <person name="Tidwell J."/>
            <person name="Bellgard S.E."/>
            <person name="Bellgard M.I."/>
        </authorList>
    </citation>
    <scope>NUCLEOTIDE SEQUENCE</scope>
    <source>
        <tissue evidence="12">Shoot tissue taken approximately 20 cm above the soil surface</tissue>
    </source>
</reference>
<evidence type="ECO:0000256" key="2">
    <source>
        <dbReference type="ARBA" id="ARBA00022553"/>
    </source>
</evidence>
<dbReference type="GO" id="GO:0004713">
    <property type="term" value="F:protein tyrosine kinase activity"/>
    <property type="evidence" value="ECO:0007669"/>
    <property type="project" value="UniProtKB-KW"/>
</dbReference>
<evidence type="ECO:0000256" key="9">
    <source>
        <dbReference type="ARBA" id="ARBA00049299"/>
    </source>
</evidence>
<keyword evidence="7" id="KW-0829">Tyrosine-protein kinase</keyword>
<evidence type="ECO:0000256" key="1">
    <source>
        <dbReference type="ARBA" id="ARBA00022527"/>
    </source>
</evidence>
<evidence type="ECO:0000256" key="8">
    <source>
        <dbReference type="ARBA" id="ARBA00049014"/>
    </source>
</evidence>
<comment type="catalytic activity">
    <reaction evidence="8">
        <text>L-seryl-[protein] + ATP = O-phospho-L-seryl-[protein] + ADP + H(+)</text>
        <dbReference type="Rhea" id="RHEA:17989"/>
        <dbReference type="Rhea" id="RHEA-COMP:9863"/>
        <dbReference type="Rhea" id="RHEA-COMP:11604"/>
        <dbReference type="ChEBI" id="CHEBI:15378"/>
        <dbReference type="ChEBI" id="CHEBI:29999"/>
        <dbReference type="ChEBI" id="CHEBI:30616"/>
        <dbReference type="ChEBI" id="CHEBI:83421"/>
        <dbReference type="ChEBI" id="CHEBI:456216"/>
        <dbReference type="EC" id="2.7.12.2"/>
    </reaction>
</comment>
<dbReference type="SUPFAM" id="SSF56112">
    <property type="entry name" value="Protein kinase-like (PK-like)"/>
    <property type="match status" value="1"/>
</dbReference>
<feature type="domain" description="Protein kinase" evidence="11">
    <location>
        <begin position="1"/>
        <end position="83"/>
    </location>
</feature>
<keyword evidence="4" id="KW-0547">Nucleotide-binding</keyword>
<keyword evidence="1" id="KW-0723">Serine/threonine-protein kinase</keyword>
<dbReference type="AlphaFoldDB" id="A0A0A9HHM7"/>
<keyword evidence="6" id="KW-0067">ATP-binding</keyword>
<dbReference type="EMBL" id="GBRH01161639">
    <property type="protein sequence ID" value="JAE36257.1"/>
    <property type="molecule type" value="Transcribed_RNA"/>
</dbReference>
<comment type="catalytic activity">
    <reaction evidence="9">
        <text>L-threonyl-[protein] + ATP = O-phospho-L-threonyl-[protein] + ADP + H(+)</text>
        <dbReference type="Rhea" id="RHEA:46608"/>
        <dbReference type="Rhea" id="RHEA-COMP:11060"/>
        <dbReference type="Rhea" id="RHEA-COMP:11605"/>
        <dbReference type="ChEBI" id="CHEBI:15378"/>
        <dbReference type="ChEBI" id="CHEBI:30013"/>
        <dbReference type="ChEBI" id="CHEBI:30616"/>
        <dbReference type="ChEBI" id="CHEBI:61977"/>
        <dbReference type="ChEBI" id="CHEBI:456216"/>
        <dbReference type="EC" id="2.7.12.2"/>
    </reaction>
</comment>
<keyword evidence="5" id="KW-0418">Kinase</keyword>
<dbReference type="GO" id="GO:0004674">
    <property type="term" value="F:protein serine/threonine kinase activity"/>
    <property type="evidence" value="ECO:0007669"/>
    <property type="project" value="UniProtKB-KW"/>
</dbReference>
<organism evidence="12">
    <name type="scientific">Arundo donax</name>
    <name type="common">Giant reed</name>
    <name type="synonym">Donax arundinaceus</name>
    <dbReference type="NCBI Taxonomy" id="35708"/>
    <lineage>
        <taxon>Eukaryota</taxon>
        <taxon>Viridiplantae</taxon>
        <taxon>Streptophyta</taxon>
        <taxon>Embryophyta</taxon>
        <taxon>Tracheophyta</taxon>
        <taxon>Spermatophyta</taxon>
        <taxon>Magnoliopsida</taxon>
        <taxon>Liliopsida</taxon>
        <taxon>Poales</taxon>
        <taxon>Poaceae</taxon>
        <taxon>PACMAD clade</taxon>
        <taxon>Arundinoideae</taxon>
        <taxon>Arundineae</taxon>
        <taxon>Arundo</taxon>
    </lineage>
</organism>
<evidence type="ECO:0000256" key="6">
    <source>
        <dbReference type="ARBA" id="ARBA00022840"/>
    </source>
</evidence>
<dbReference type="PANTHER" id="PTHR47238">
    <property type="entry name" value="MITOGEN-ACTIVATED PROTEIN KINASE KINASE 5"/>
    <property type="match status" value="1"/>
</dbReference>
<evidence type="ECO:0000259" key="11">
    <source>
        <dbReference type="PROSITE" id="PS50011"/>
    </source>
</evidence>
<proteinExistence type="predicted"/>
<keyword evidence="2" id="KW-0597">Phosphoprotein</keyword>
<evidence type="ECO:0000256" key="4">
    <source>
        <dbReference type="ARBA" id="ARBA00022741"/>
    </source>
</evidence>
<keyword evidence="3" id="KW-0808">Transferase</keyword>
<evidence type="ECO:0000313" key="12">
    <source>
        <dbReference type="EMBL" id="JAE36257.1"/>
    </source>
</evidence>
<sequence>MAADVWGLGVTVLELFLGRPAVPAAVKKPSVVELRQAICNGEPPRVPEDVEASPELREFVAACLQKDPWRRATVPQLLHHSLVTRARR</sequence>
<evidence type="ECO:0000256" key="5">
    <source>
        <dbReference type="ARBA" id="ARBA00022777"/>
    </source>
</evidence>
<protein>
    <recommendedName>
        <fullName evidence="11">Protein kinase domain-containing protein</fullName>
    </recommendedName>
</protein>
<dbReference type="Pfam" id="PF00069">
    <property type="entry name" value="Pkinase"/>
    <property type="match status" value="1"/>
</dbReference>
<dbReference type="Gene3D" id="1.10.510.10">
    <property type="entry name" value="Transferase(Phosphotransferase) domain 1"/>
    <property type="match status" value="1"/>
</dbReference>
<dbReference type="InterPro" id="IPR000719">
    <property type="entry name" value="Prot_kinase_dom"/>
</dbReference>
<evidence type="ECO:0000256" key="3">
    <source>
        <dbReference type="ARBA" id="ARBA00022679"/>
    </source>
</evidence>
<dbReference type="InterPro" id="IPR011009">
    <property type="entry name" value="Kinase-like_dom_sf"/>
</dbReference>
<dbReference type="GO" id="GO:0005524">
    <property type="term" value="F:ATP binding"/>
    <property type="evidence" value="ECO:0007669"/>
    <property type="project" value="UniProtKB-KW"/>
</dbReference>
<evidence type="ECO:0000256" key="10">
    <source>
        <dbReference type="ARBA" id="ARBA00051693"/>
    </source>
</evidence>
<dbReference type="PANTHER" id="PTHR47238:SF4">
    <property type="entry name" value="MITOGEN-ACTIVATED PROTEIN KINASE KINASE 5"/>
    <property type="match status" value="1"/>
</dbReference>